<dbReference type="EMBL" id="GGEC01074667">
    <property type="protein sequence ID" value="MBX55151.1"/>
    <property type="molecule type" value="Transcribed_RNA"/>
</dbReference>
<organism evidence="1">
    <name type="scientific">Rhizophora mucronata</name>
    <name type="common">Asiatic mangrove</name>
    <dbReference type="NCBI Taxonomy" id="61149"/>
    <lineage>
        <taxon>Eukaryota</taxon>
        <taxon>Viridiplantae</taxon>
        <taxon>Streptophyta</taxon>
        <taxon>Embryophyta</taxon>
        <taxon>Tracheophyta</taxon>
        <taxon>Spermatophyta</taxon>
        <taxon>Magnoliopsida</taxon>
        <taxon>eudicotyledons</taxon>
        <taxon>Gunneridae</taxon>
        <taxon>Pentapetalae</taxon>
        <taxon>rosids</taxon>
        <taxon>fabids</taxon>
        <taxon>Malpighiales</taxon>
        <taxon>Rhizophoraceae</taxon>
        <taxon>Rhizophora</taxon>
    </lineage>
</organism>
<proteinExistence type="predicted"/>
<evidence type="ECO:0000313" key="1">
    <source>
        <dbReference type="EMBL" id="MBX55151.1"/>
    </source>
</evidence>
<protein>
    <submittedName>
        <fullName evidence="1">Uncharacterized protein</fullName>
    </submittedName>
</protein>
<dbReference type="AlphaFoldDB" id="A0A2P2PKF1"/>
<sequence>MDSSMAFKSPCEISSPLSRSLSTKDLIEFPSKAEWRWLVKLLRVSSPLKLKKTSNLNELVGKEEVELVEAMKKGIGQPASPMCSTDVGCRKILANAP</sequence>
<reference evidence="1" key="1">
    <citation type="submission" date="2018-02" db="EMBL/GenBank/DDBJ databases">
        <title>Rhizophora mucronata_Transcriptome.</title>
        <authorList>
            <person name="Meera S.P."/>
            <person name="Sreeshan A."/>
            <person name="Augustine A."/>
        </authorList>
    </citation>
    <scope>NUCLEOTIDE SEQUENCE</scope>
    <source>
        <tissue evidence="1">Leaf</tissue>
    </source>
</reference>
<name>A0A2P2PKF1_RHIMU</name>
<accession>A0A2P2PKF1</accession>